<dbReference type="InterPro" id="IPR006224">
    <property type="entry name" value="PsdUridine_synth_RluA-like_CS"/>
</dbReference>
<evidence type="ECO:0000256" key="3">
    <source>
        <dbReference type="ARBA" id="ARBA00023235"/>
    </source>
</evidence>
<evidence type="ECO:0000256" key="5">
    <source>
        <dbReference type="RuleBase" id="RU362028"/>
    </source>
</evidence>
<dbReference type="InterPro" id="IPR020103">
    <property type="entry name" value="PsdUridine_synth_cat_dom_sf"/>
</dbReference>
<dbReference type="InterPro" id="IPR050188">
    <property type="entry name" value="RluA_PseudoU_synthase"/>
</dbReference>
<dbReference type="NCBIfam" id="TIGR00005">
    <property type="entry name" value="rluA_subfam"/>
    <property type="match status" value="1"/>
</dbReference>
<keyword evidence="4" id="KW-0694">RNA-binding</keyword>
<protein>
    <recommendedName>
        <fullName evidence="5">Pseudouridine synthase</fullName>
        <ecNumber evidence="5">5.4.99.-</ecNumber>
    </recommendedName>
</protein>
<accession>A0ABV9K066</accession>
<evidence type="ECO:0000259" key="6">
    <source>
        <dbReference type="SMART" id="SM00363"/>
    </source>
</evidence>
<dbReference type="Proteomes" id="UP001595988">
    <property type="component" value="Unassembled WGS sequence"/>
</dbReference>
<comment type="similarity">
    <text evidence="2 5">Belongs to the pseudouridine synthase RluA family.</text>
</comment>
<evidence type="ECO:0000313" key="7">
    <source>
        <dbReference type="EMBL" id="MFC4663459.1"/>
    </source>
</evidence>
<evidence type="ECO:0000256" key="2">
    <source>
        <dbReference type="ARBA" id="ARBA00010876"/>
    </source>
</evidence>
<comment type="caution">
    <text evidence="7">The sequence shown here is derived from an EMBL/GenBank/DDBJ whole genome shotgun (WGS) entry which is preliminary data.</text>
</comment>
<organism evidence="7 8">
    <name type="scientific">Oceanobacillus aidingensis</name>
    <dbReference type="NCBI Taxonomy" id="645964"/>
    <lineage>
        <taxon>Bacteria</taxon>
        <taxon>Bacillati</taxon>
        <taxon>Bacillota</taxon>
        <taxon>Bacilli</taxon>
        <taxon>Bacillales</taxon>
        <taxon>Bacillaceae</taxon>
        <taxon>Oceanobacillus</taxon>
    </lineage>
</organism>
<dbReference type="InterPro" id="IPR006145">
    <property type="entry name" value="PsdUridine_synth_RsuA/RluA"/>
</dbReference>
<dbReference type="PANTHER" id="PTHR21600">
    <property type="entry name" value="MITOCHONDRIAL RNA PSEUDOURIDINE SYNTHASE"/>
    <property type="match status" value="1"/>
</dbReference>
<dbReference type="EC" id="5.4.99.-" evidence="5"/>
<feature type="domain" description="RNA-binding S4" evidence="6">
    <location>
        <begin position="15"/>
        <end position="79"/>
    </location>
</feature>
<keyword evidence="8" id="KW-1185">Reference proteome</keyword>
<dbReference type="Pfam" id="PF01479">
    <property type="entry name" value="S4"/>
    <property type="match status" value="1"/>
</dbReference>
<dbReference type="PROSITE" id="PS01129">
    <property type="entry name" value="PSI_RLU"/>
    <property type="match status" value="1"/>
</dbReference>
<name>A0ABV9K066_9BACI</name>
<dbReference type="Pfam" id="PF00849">
    <property type="entry name" value="PseudoU_synth_2"/>
    <property type="match status" value="1"/>
</dbReference>
<dbReference type="CDD" id="cd00165">
    <property type="entry name" value="S4"/>
    <property type="match status" value="1"/>
</dbReference>
<dbReference type="PANTHER" id="PTHR21600:SF44">
    <property type="entry name" value="RIBOSOMAL LARGE SUBUNIT PSEUDOURIDINE SYNTHASE D"/>
    <property type="match status" value="1"/>
</dbReference>
<dbReference type="InterPro" id="IPR006225">
    <property type="entry name" value="PsdUridine_synth_RluC/D"/>
</dbReference>
<dbReference type="SMART" id="SM00363">
    <property type="entry name" value="S4"/>
    <property type="match status" value="1"/>
</dbReference>
<proteinExistence type="inferred from homology"/>
<dbReference type="EMBL" id="JBHSFT010000038">
    <property type="protein sequence ID" value="MFC4663459.1"/>
    <property type="molecule type" value="Genomic_DNA"/>
</dbReference>
<dbReference type="SUPFAM" id="SSF55120">
    <property type="entry name" value="Pseudouridine synthase"/>
    <property type="match status" value="1"/>
</dbReference>
<dbReference type="InterPro" id="IPR036986">
    <property type="entry name" value="S4_RNA-bd_sf"/>
</dbReference>
<dbReference type="PROSITE" id="PS50889">
    <property type="entry name" value="S4"/>
    <property type="match status" value="1"/>
</dbReference>
<dbReference type="CDD" id="cd02869">
    <property type="entry name" value="PseudoU_synth_RluA_like"/>
    <property type="match status" value="1"/>
</dbReference>
<dbReference type="SUPFAM" id="SSF55174">
    <property type="entry name" value="Alpha-L RNA-binding motif"/>
    <property type="match status" value="1"/>
</dbReference>
<dbReference type="Gene3D" id="3.10.290.10">
    <property type="entry name" value="RNA-binding S4 domain"/>
    <property type="match status" value="1"/>
</dbReference>
<gene>
    <name evidence="7" type="ORF">ACFO3P_14870</name>
</gene>
<evidence type="ECO:0000256" key="4">
    <source>
        <dbReference type="PROSITE-ProRule" id="PRU00182"/>
    </source>
</evidence>
<comment type="function">
    <text evidence="5">Responsible for synthesis of pseudouridine from uracil.</text>
</comment>
<dbReference type="Gene3D" id="3.30.2350.10">
    <property type="entry name" value="Pseudouridine synthase"/>
    <property type="match status" value="1"/>
</dbReference>
<dbReference type="InterPro" id="IPR002942">
    <property type="entry name" value="S4_RNA-bd"/>
</dbReference>
<evidence type="ECO:0000313" key="8">
    <source>
        <dbReference type="Proteomes" id="UP001595988"/>
    </source>
</evidence>
<reference evidence="8" key="1">
    <citation type="journal article" date="2019" name="Int. J. Syst. Evol. Microbiol.">
        <title>The Global Catalogue of Microorganisms (GCM) 10K type strain sequencing project: providing services to taxonomists for standard genome sequencing and annotation.</title>
        <authorList>
            <consortium name="The Broad Institute Genomics Platform"/>
            <consortium name="The Broad Institute Genome Sequencing Center for Infectious Disease"/>
            <person name="Wu L."/>
            <person name="Ma J."/>
        </authorList>
    </citation>
    <scope>NUCLEOTIDE SEQUENCE [LARGE SCALE GENOMIC DNA]</scope>
    <source>
        <strain evidence="8">CCUG 37257</strain>
    </source>
</reference>
<dbReference type="RefSeq" id="WP_193063332.1">
    <property type="nucleotide sequence ID" value="NZ_JBHSFT010000038.1"/>
</dbReference>
<comment type="catalytic activity">
    <reaction evidence="1 5">
        <text>a uridine in RNA = a pseudouridine in RNA</text>
        <dbReference type="Rhea" id="RHEA:48348"/>
        <dbReference type="Rhea" id="RHEA-COMP:12068"/>
        <dbReference type="Rhea" id="RHEA-COMP:12069"/>
        <dbReference type="ChEBI" id="CHEBI:65314"/>
        <dbReference type="ChEBI" id="CHEBI:65315"/>
    </reaction>
</comment>
<evidence type="ECO:0000256" key="1">
    <source>
        <dbReference type="ARBA" id="ARBA00000073"/>
    </source>
</evidence>
<sequence>MTVNQHTVTETEHKKRVDKILADVLHEYSRSQIQGWIEEGNVKLNGEAVKANQKCQTGESLTWEIPETKPLVLEPENIPLDIVYEDEDLLVVNKAKGMVVHPSAGHHTGTLVHALLYHCTDLSGINGVERPGIVHRLDMDTSGLLVVAKNDYAHQYLSEQLQEKTLKRTYEAIVHGEIGHETGLIDAPIGRDPKDRQKMGIVENGKQAVTHFRVLERFPDYTHVECQLETGRTHQIRVHMQYIGFPIVGDPKYGQRKSLDVQGQALHAKQIAFIHPRTEQQMEFEAAPPAVFMEALDQIRKMY</sequence>
<dbReference type="GO" id="GO:0016853">
    <property type="term" value="F:isomerase activity"/>
    <property type="evidence" value="ECO:0007669"/>
    <property type="project" value="UniProtKB-KW"/>
</dbReference>
<keyword evidence="3 5" id="KW-0413">Isomerase</keyword>